<gene>
    <name evidence="2" type="ORF">EWM63_06860</name>
</gene>
<organism evidence="2 3">
    <name type="scientific">Pseudoduganella lutea</name>
    <dbReference type="NCBI Taxonomy" id="321985"/>
    <lineage>
        <taxon>Bacteria</taxon>
        <taxon>Pseudomonadati</taxon>
        <taxon>Pseudomonadota</taxon>
        <taxon>Betaproteobacteria</taxon>
        <taxon>Burkholderiales</taxon>
        <taxon>Oxalobacteraceae</taxon>
        <taxon>Telluria group</taxon>
        <taxon>Pseudoduganella</taxon>
    </lineage>
</organism>
<dbReference type="AlphaFoldDB" id="A0A4P6KVM9"/>
<keyword evidence="3" id="KW-1185">Reference proteome</keyword>
<dbReference type="InterPro" id="IPR038678">
    <property type="entry name" value="Spondin_N_sf"/>
</dbReference>
<dbReference type="EMBL" id="CP035913">
    <property type="protein sequence ID" value="QBE62725.1"/>
    <property type="molecule type" value="Genomic_DNA"/>
</dbReference>
<dbReference type="Gene3D" id="2.60.40.2130">
    <property type="entry name" value="F-spondin domain"/>
    <property type="match status" value="1"/>
</dbReference>
<evidence type="ECO:0000259" key="1">
    <source>
        <dbReference type="Pfam" id="PF06468"/>
    </source>
</evidence>
<name>A0A4P6KVM9_9BURK</name>
<evidence type="ECO:0000313" key="2">
    <source>
        <dbReference type="EMBL" id="QBE62725.1"/>
    </source>
</evidence>
<sequence>MQRNVMNKFSAFAETVAPAPSTNILPGHAARRPALRAAIVLGCALAASGAATTVHADEAESDRFAASRPSSVTVSVTNLTHATWFAPILVAAHHAGFTGFSEGKPASPALQALAEIGDIAPLAETLPAGSAAVLNPAGGPLKPGGTTTVALPNRKGASNTHLSILAMLVPTNDGFTALNSIAIPTMPGKYVYTLGAYDAGTEANDEARASAAGVGQPGMGLPPFLNDADGNLAPDIYPDAPGFAHARPEGYVHGHRGIVGGPAGGDSALDHVSYRWMNPVARVTLTVK</sequence>
<dbReference type="NCBIfam" id="NF038123">
    <property type="entry name" value="NF038123_dom"/>
    <property type="match status" value="1"/>
</dbReference>
<dbReference type="Pfam" id="PF06468">
    <property type="entry name" value="Spond_N"/>
    <property type="match status" value="1"/>
</dbReference>
<dbReference type="OrthoDB" id="264824at2"/>
<dbReference type="KEGG" id="plue:EWM63_06860"/>
<dbReference type="Proteomes" id="UP000290637">
    <property type="component" value="Chromosome"/>
</dbReference>
<proteinExistence type="predicted"/>
<evidence type="ECO:0000313" key="3">
    <source>
        <dbReference type="Proteomes" id="UP000290637"/>
    </source>
</evidence>
<dbReference type="InterPro" id="IPR009465">
    <property type="entry name" value="Spondin_N"/>
</dbReference>
<reference evidence="2 3" key="1">
    <citation type="submission" date="2019-02" db="EMBL/GenBank/DDBJ databases">
        <title>Draft Genome Sequences of Six Type Strains of the Genus Massilia.</title>
        <authorList>
            <person name="Miess H."/>
            <person name="Frediansyhah A."/>
            <person name="Gross H."/>
        </authorList>
    </citation>
    <scope>NUCLEOTIDE SEQUENCE [LARGE SCALE GENOMIC DNA]</scope>
    <source>
        <strain evidence="2 3">DSM 17473</strain>
    </source>
</reference>
<feature type="domain" description="Spondin" evidence="1">
    <location>
        <begin position="82"/>
        <end position="203"/>
    </location>
</feature>
<protein>
    <recommendedName>
        <fullName evidence="1">Spondin domain-containing protein</fullName>
    </recommendedName>
</protein>
<accession>A0A4P6KVM9</accession>